<dbReference type="EMBL" id="FCOE02000007">
    <property type="protein sequence ID" value="SAK62311.1"/>
    <property type="molecule type" value="Genomic_DNA"/>
</dbReference>
<name>A0A158AWC6_9BURK</name>
<accession>A0A158AWC6</accession>
<dbReference type="STRING" id="1777141.AWB80_02762"/>
<proteinExistence type="predicted"/>
<dbReference type="RefSeq" id="WP_143328029.1">
    <property type="nucleotide sequence ID" value="NZ_FCOE02000007.1"/>
</dbReference>
<dbReference type="OrthoDB" id="9024406at2"/>
<organism evidence="1 2">
    <name type="scientific">Caballeronia pedi</name>
    <dbReference type="NCBI Taxonomy" id="1777141"/>
    <lineage>
        <taxon>Bacteria</taxon>
        <taxon>Pseudomonadati</taxon>
        <taxon>Pseudomonadota</taxon>
        <taxon>Betaproteobacteria</taxon>
        <taxon>Burkholderiales</taxon>
        <taxon>Burkholderiaceae</taxon>
        <taxon>Caballeronia</taxon>
    </lineage>
</organism>
<comment type="caution">
    <text evidence="1">The sequence shown here is derived from an EMBL/GenBank/DDBJ whole genome shotgun (WGS) entry which is preliminary data.</text>
</comment>
<dbReference type="AlphaFoldDB" id="A0A158AWC6"/>
<sequence>MLSPHEISTLMLIQRAPHQVELFGQSTARLRQEALVEIRRLPTGDPMPLLTPKGQDMLKRLDALWKLRSHEADASE</sequence>
<gene>
    <name evidence="1" type="ORF">AWB80_02762</name>
</gene>
<evidence type="ECO:0000313" key="1">
    <source>
        <dbReference type="EMBL" id="SAK62311.1"/>
    </source>
</evidence>
<evidence type="ECO:0008006" key="3">
    <source>
        <dbReference type="Google" id="ProtNLM"/>
    </source>
</evidence>
<protein>
    <recommendedName>
        <fullName evidence="3">Preprotein translocase subunit SecA</fullName>
    </recommendedName>
</protein>
<keyword evidence="2" id="KW-1185">Reference proteome</keyword>
<dbReference type="Proteomes" id="UP000054911">
    <property type="component" value="Unassembled WGS sequence"/>
</dbReference>
<evidence type="ECO:0000313" key="2">
    <source>
        <dbReference type="Proteomes" id="UP000054911"/>
    </source>
</evidence>
<reference evidence="1" key="1">
    <citation type="submission" date="2016-01" db="EMBL/GenBank/DDBJ databases">
        <authorList>
            <person name="Peeters C."/>
        </authorList>
    </citation>
    <scope>NUCLEOTIDE SEQUENCE [LARGE SCALE GENOMIC DNA]</scope>
    <source>
        <strain evidence="1">LMG 29323</strain>
    </source>
</reference>